<keyword evidence="1" id="KW-0496">Mitochondrion</keyword>
<proteinExistence type="inferred from homology"/>
<reference evidence="4 5" key="1">
    <citation type="journal article" date="2024" name="IMA Fungus">
        <title>IMA Genome - F19 : A genome assembly and annotation guide to empower mycologists, including annotated draft genome sequences of Ceratocystis pirilliformis, Diaporthe australafricana, Fusarium ophioides, Paecilomyces lecythidis, and Sporothrix stenoceras.</title>
        <authorList>
            <person name="Aylward J."/>
            <person name="Wilson A.M."/>
            <person name="Visagie C.M."/>
            <person name="Spraker J."/>
            <person name="Barnes I."/>
            <person name="Buitendag C."/>
            <person name="Ceriani C."/>
            <person name="Del Mar Angel L."/>
            <person name="du Plessis D."/>
            <person name="Fuchs T."/>
            <person name="Gasser K."/>
            <person name="Kramer D."/>
            <person name="Li W."/>
            <person name="Munsamy K."/>
            <person name="Piso A."/>
            <person name="Price J.L."/>
            <person name="Sonnekus B."/>
            <person name="Thomas C."/>
            <person name="van der Nest A."/>
            <person name="van Dijk A."/>
            <person name="van Heerden A."/>
            <person name="van Vuuren N."/>
            <person name="Yilmaz N."/>
            <person name="Duong T.A."/>
            <person name="van der Merwe N.A."/>
            <person name="Wingfield M.J."/>
            <person name="Wingfield B.D."/>
        </authorList>
    </citation>
    <scope>NUCLEOTIDE SEQUENCE [LARGE SCALE GENOMIC DNA]</scope>
    <source>
        <strain evidence="4 5">CMW 12675</strain>
    </source>
</reference>
<keyword evidence="1" id="KW-0809">Transit peptide</keyword>
<dbReference type="Proteomes" id="UP001583280">
    <property type="component" value="Unassembled WGS sequence"/>
</dbReference>
<keyword evidence="1" id="KW-0811">Translocation</keyword>
<evidence type="ECO:0000259" key="3">
    <source>
        <dbReference type="PROSITE" id="PS50969"/>
    </source>
</evidence>
<organism evidence="4 5">
    <name type="scientific">Ceratocystis pirilliformis</name>
    <dbReference type="NCBI Taxonomy" id="259994"/>
    <lineage>
        <taxon>Eukaryota</taxon>
        <taxon>Fungi</taxon>
        <taxon>Dikarya</taxon>
        <taxon>Ascomycota</taxon>
        <taxon>Pezizomycotina</taxon>
        <taxon>Sordariomycetes</taxon>
        <taxon>Hypocreomycetidae</taxon>
        <taxon>Microascales</taxon>
        <taxon>Ceratocystidaceae</taxon>
        <taxon>Ceratocystis</taxon>
    </lineage>
</organism>
<sequence>MHTFRNRLVNRSLASFAFPPLVTQPPYRTHRLSTSAIEFPVASTKTTFQSETEHKLPKSSLKIPTVFSSDSQPSFQLLTNSLTETDRQCYKSAFIPKHKLKGARHTPPSFGRMPQNNSKNSSTQSSKKKKKTPLDLPSKPTGPPPQKADGKAYSIPSKESGGVPKPTVGYLAQASLHLQPLTSPRPILVILDLNGTLLWRPHRRNPTTFIERQHTRLFLNYLVKNFVVAVWSSAQPENVRHMVNHLFPKAERQQLAAVWGRDRFGLSENDYSNRVQVYKRLTILWDNLAVQESSIDGKPWDQTNTVLVDDSVEKARSEPYNSITIPEFVGQTETSHVLPQVHDYLNTLAFQGNVSAYIRKHPFKQDVNFEL</sequence>
<keyword evidence="1" id="KW-0813">Transport</keyword>
<evidence type="ECO:0000313" key="5">
    <source>
        <dbReference type="Proteomes" id="UP001583280"/>
    </source>
</evidence>
<name>A0ABR3ZCI4_9PEZI</name>
<keyword evidence="5" id="KW-1185">Reference proteome</keyword>
<comment type="similarity">
    <text evidence="1">Belongs to the TIM50 family.</text>
</comment>
<dbReference type="InterPro" id="IPR050365">
    <property type="entry name" value="TIM50"/>
</dbReference>
<dbReference type="SUPFAM" id="SSF56784">
    <property type="entry name" value="HAD-like"/>
    <property type="match status" value="1"/>
</dbReference>
<gene>
    <name evidence="4" type="ORF">Cpir12675_001941</name>
</gene>
<dbReference type="InterPro" id="IPR004274">
    <property type="entry name" value="FCP1_dom"/>
</dbReference>
<evidence type="ECO:0000313" key="4">
    <source>
        <dbReference type="EMBL" id="KAL1898396.1"/>
    </source>
</evidence>
<accession>A0ABR3ZCI4</accession>
<comment type="function">
    <text evidence="1">Essential component of the TIM23 complex, a complex that mediates the translocation of transit peptide-containing proteins across the mitochondrial inner membrane.</text>
</comment>
<protein>
    <recommendedName>
        <fullName evidence="1">Mitochondrial import inner membrane translocase subunit TIM50</fullName>
    </recommendedName>
</protein>
<evidence type="ECO:0000256" key="2">
    <source>
        <dbReference type="SAM" id="MobiDB-lite"/>
    </source>
</evidence>
<comment type="subcellular location">
    <subcellularLocation>
        <location evidence="1">Mitochondrion inner membrane</location>
        <topology evidence="1">Single-pass membrane protein</topology>
    </subcellularLocation>
</comment>
<feature type="compositionally biased region" description="Low complexity" evidence="2">
    <location>
        <begin position="115"/>
        <end position="125"/>
    </location>
</feature>
<feature type="domain" description="FCP1 homology" evidence="3">
    <location>
        <begin position="182"/>
        <end position="348"/>
    </location>
</feature>
<dbReference type="InterPro" id="IPR023214">
    <property type="entry name" value="HAD_sf"/>
</dbReference>
<comment type="caution">
    <text evidence="4">The sequence shown here is derived from an EMBL/GenBank/DDBJ whole genome shotgun (WGS) entry which is preliminary data.</text>
</comment>
<dbReference type="EMBL" id="JAWDJO010000033">
    <property type="protein sequence ID" value="KAL1898396.1"/>
    <property type="molecule type" value="Genomic_DNA"/>
</dbReference>
<evidence type="ECO:0000256" key="1">
    <source>
        <dbReference type="RuleBase" id="RU365079"/>
    </source>
</evidence>
<dbReference type="SMART" id="SM00577">
    <property type="entry name" value="CPDc"/>
    <property type="match status" value="1"/>
</dbReference>
<comment type="subunit">
    <text evidence="1">Component of the TIM23 complex.</text>
</comment>
<feature type="region of interest" description="Disordered" evidence="2">
    <location>
        <begin position="95"/>
        <end position="159"/>
    </location>
</feature>
<dbReference type="InterPro" id="IPR036412">
    <property type="entry name" value="HAD-like_sf"/>
</dbReference>
<dbReference type="PANTHER" id="PTHR12210">
    <property type="entry name" value="DULLARD PROTEIN PHOSPHATASE"/>
    <property type="match status" value="1"/>
</dbReference>
<keyword evidence="1" id="KW-0653">Protein transport</keyword>
<dbReference type="Gene3D" id="3.40.50.1000">
    <property type="entry name" value="HAD superfamily/HAD-like"/>
    <property type="match status" value="1"/>
</dbReference>
<dbReference type="Pfam" id="PF03031">
    <property type="entry name" value="NIF"/>
    <property type="match status" value="1"/>
</dbReference>
<dbReference type="PROSITE" id="PS50969">
    <property type="entry name" value="FCP1"/>
    <property type="match status" value="1"/>
</dbReference>